<gene>
    <name evidence="3" type="ORF">DT076_15740</name>
</gene>
<dbReference type="RefSeq" id="WP_114127670.1">
    <property type="nucleotide sequence ID" value="NZ_QOUI01000011.1"/>
</dbReference>
<evidence type="ECO:0000256" key="2">
    <source>
        <dbReference type="SAM" id="Phobius"/>
    </source>
</evidence>
<evidence type="ECO:0000313" key="4">
    <source>
        <dbReference type="Proteomes" id="UP000252770"/>
    </source>
</evidence>
<keyword evidence="2" id="KW-0472">Membrane</keyword>
<feature type="transmembrane region" description="Helical" evidence="2">
    <location>
        <begin position="85"/>
        <end position="103"/>
    </location>
</feature>
<evidence type="ECO:0008006" key="5">
    <source>
        <dbReference type="Google" id="ProtNLM"/>
    </source>
</evidence>
<proteinExistence type="predicted"/>
<evidence type="ECO:0000313" key="3">
    <source>
        <dbReference type="EMBL" id="RCK68384.1"/>
    </source>
</evidence>
<feature type="region of interest" description="Disordered" evidence="1">
    <location>
        <begin position="1"/>
        <end position="26"/>
    </location>
</feature>
<reference evidence="3 4" key="1">
    <citation type="submission" date="2018-07" db="EMBL/GenBank/DDBJ databases">
        <title>Desertimonas flava gen. nov. sp. nov.</title>
        <authorList>
            <person name="Liu S."/>
        </authorList>
    </citation>
    <scope>NUCLEOTIDE SEQUENCE [LARGE SCALE GENOMIC DNA]</scope>
    <source>
        <strain evidence="3 4">16Sb5-5</strain>
    </source>
</reference>
<dbReference type="EMBL" id="QOUI01000011">
    <property type="protein sequence ID" value="RCK68384.1"/>
    <property type="molecule type" value="Genomic_DNA"/>
</dbReference>
<feature type="transmembrane region" description="Helical" evidence="2">
    <location>
        <begin position="109"/>
        <end position="131"/>
    </location>
</feature>
<accession>A0A367YRC6</accession>
<sequence>MSTFPSGVAPTPREQPRPASQTRPEVDAALAARRELGPDYEDAIAAGLAERIEQLAAARSAELQQVAASGTAAEKAEREARTQRFVLGIISLAVGIPITAIGATNVEPGLLGVAVSWTGIVGVNVAVALGARRQRR</sequence>
<organism evidence="3 4">
    <name type="scientific">Desertihabitans brevis</name>
    <dbReference type="NCBI Taxonomy" id="2268447"/>
    <lineage>
        <taxon>Bacteria</taxon>
        <taxon>Bacillati</taxon>
        <taxon>Actinomycetota</taxon>
        <taxon>Actinomycetes</taxon>
        <taxon>Propionibacteriales</taxon>
        <taxon>Propionibacteriaceae</taxon>
        <taxon>Desertihabitans</taxon>
    </lineage>
</organism>
<dbReference type="Proteomes" id="UP000252770">
    <property type="component" value="Unassembled WGS sequence"/>
</dbReference>
<protein>
    <recommendedName>
        <fullName evidence="5">DUF2335 domain-containing protein</fullName>
    </recommendedName>
</protein>
<dbReference type="AlphaFoldDB" id="A0A367YRC6"/>
<comment type="caution">
    <text evidence="3">The sequence shown here is derived from an EMBL/GenBank/DDBJ whole genome shotgun (WGS) entry which is preliminary data.</text>
</comment>
<evidence type="ECO:0000256" key="1">
    <source>
        <dbReference type="SAM" id="MobiDB-lite"/>
    </source>
</evidence>
<keyword evidence="2" id="KW-0812">Transmembrane</keyword>
<keyword evidence="2" id="KW-1133">Transmembrane helix</keyword>
<name>A0A367YRC6_9ACTN</name>
<keyword evidence="4" id="KW-1185">Reference proteome</keyword>